<dbReference type="GO" id="GO:0004803">
    <property type="term" value="F:transposase activity"/>
    <property type="evidence" value="ECO:0007669"/>
    <property type="project" value="InterPro"/>
</dbReference>
<evidence type="ECO:0000259" key="1">
    <source>
        <dbReference type="SMART" id="SM01321"/>
    </source>
</evidence>
<evidence type="ECO:0000313" key="2">
    <source>
        <dbReference type="EMBL" id="OHA00359.1"/>
    </source>
</evidence>
<feature type="domain" description="Transposase IS200-like" evidence="1">
    <location>
        <begin position="8"/>
        <end position="149"/>
    </location>
</feature>
<dbReference type="SMART" id="SM01321">
    <property type="entry name" value="Y1_Tnp"/>
    <property type="match status" value="1"/>
</dbReference>
<dbReference type="SUPFAM" id="SSF143422">
    <property type="entry name" value="Transposase IS200-like"/>
    <property type="match status" value="1"/>
</dbReference>
<organism evidence="2 3">
    <name type="scientific">Candidatus Sungbacteria bacterium RIFCSPHIGHO2_02_FULL_47_11</name>
    <dbReference type="NCBI Taxonomy" id="1802270"/>
    <lineage>
        <taxon>Bacteria</taxon>
        <taxon>Candidatus Sungiibacteriota</taxon>
    </lineage>
</organism>
<dbReference type="InterPro" id="IPR002686">
    <property type="entry name" value="Transposase_17"/>
</dbReference>
<dbReference type="EMBL" id="MHQI01000018">
    <property type="protein sequence ID" value="OHA00359.1"/>
    <property type="molecule type" value="Genomic_DNA"/>
</dbReference>
<accession>A0A1G2KPK0</accession>
<reference evidence="2 3" key="1">
    <citation type="journal article" date="2016" name="Nat. Commun.">
        <title>Thousands of microbial genomes shed light on interconnected biogeochemical processes in an aquifer system.</title>
        <authorList>
            <person name="Anantharaman K."/>
            <person name="Brown C.T."/>
            <person name="Hug L.A."/>
            <person name="Sharon I."/>
            <person name="Castelle C.J."/>
            <person name="Probst A.J."/>
            <person name="Thomas B.C."/>
            <person name="Singh A."/>
            <person name="Wilkins M.J."/>
            <person name="Karaoz U."/>
            <person name="Brodie E.L."/>
            <person name="Williams K.H."/>
            <person name="Hubbard S.S."/>
            <person name="Banfield J.F."/>
        </authorList>
    </citation>
    <scope>NUCLEOTIDE SEQUENCE [LARGE SCALE GENOMIC DNA]</scope>
</reference>
<dbReference type="Gene3D" id="3.30.70.1290">
    <property type="entry name" value="Transposase IS200-like"/>
    <property type="match status" value="1"/>
</dbReference>
<dbReference type="Proteomes" id="UP000179023">
    <property type="component" value="Unassembled WGS sequence"/>
</dbReference>
<sequence length="237" mass="27894">MSRKTLFTEEGIYHICNRAIDGRTIFLNDKEYFRAIHDLYEFNDENPADNIYYRTPSLKSYDTPCHKIKKDPLIEILAFVLMPNHYHLLIRQLKDGGIVKFMHKFGMGYAKFFNEKYQRVGALFQGPFKAILVERQAHFTHLPFYIHANPLDLKFPTWREQKLKNPKKAMEFLENYRWSSFPDYIGKKNFPSVTQREFLTDVCGPPKAYKKATLELLQEMDLAIIQNVALEDTGSIL</sequence>
<proteinExistence type="predicted"/>
<dbReference type="GO" id="GO:0006313">
    <property type="term" value="P:DNA transposition"/>
    <property type="evidence" value="ECO:0007669"/>
    <property type="project" value="InterPro"/>
</dbReference>
<evidence type="ECO:0000313" key="3">
    <source>
        <dbReference type="Proteomes" id="UP000179023"/>
    </source>
</evidence>
<gene>
    <name evidence="2" type="ORF">A3C07_04305</name>
</gene>
<name>A0A1G2KPK0_9BACT</name>
<dbReference type="GO" id="GO:0003677">
    <property type="term" value="F:DNA binding"/>
    <property type="evidence" value="ECO:0007669"/>
    <property type="project" value="InterPro"/>
</dbReference>
<protein>
    <recommendedName>
        <fullName evidence="1">Transposase IS200-like domain-containing protein</fullName>
    </recommendedName>
</protein>
<comment type="caution">
    <text evidence="2">The sequence shown here is derived from an EMBL/GenBank/DDBJ whole genome shotgun (WGS) entry which is preliminary data.</text>
</comment>
<dbReference type="PANTHER" id="PTHR34322:SF2">
    <property type="entry name" value="TRANSPOSASE IS200-LIKE DOMAIN-CONTAINING PROTEIN"/>
    <property type="match status" value="1"/>
</dbReference>
<dbReference type="InterPro" id="IPR036515">
    <property type="entry name" value="Transposase_17_sf"/>
</dbReference>
<dbReference type="AlphaFoldDB" id="A0A1G2KPK0"/>
<dbReference type="Pfam" id="PF01797">
    <property type="entry name" value="Y1_Tnp"/>
    <property type="match status" value="1"/>
</dbReference>
<dbReference type="PANTHER" id="PTHR34322">
    <property type="entry name" value="TRANSPOSASE, Y1_TNP DOMAIN-CONTAINING"/>
    <property type="match status" value="1"/>
</dbReference>